<dbReference type="EMBL" id="JACYXI010000006">
    <property type="protein sequence ID" value="MBD8892063.1"/>
    <property type="molecule type" value="Genomic_DNA"/>
</dbReference>
<comment type="caution">
    <text evidence="3">The sequence shown here is derived from an EMBL/GenBank/DDBJ whole genome shotgun (WGS) entry which is preliminary data.</text>
</comment>
<name>A0ABR9CMY4_9HYPH</name>
<dbReference type="PANTHER" id="PTHR13420">
    <property type="entry name" value="UPF0235 PROTEIN C15ORF40"/>
    <property type="match status" value="1"/>
</dbReference>
<protein>
    <recommendedName>
        <fullName evidence="2">UPF0235 protein IG616_10915</fullName>
    </recommendedName>
</protein>
<dbReference type="PANTHER" id="PTHR13420:SF7">
    <property type="entry name" value="UPF0235 PROTEIN C15ORF40"/>
    <property type="match status" value="1"/>
</dbReference>
<reference evidence="4" key="1">
    <citation type="submission" date="2020-09" db="EMBL/GenBank/DDBJ databases">
        <title>The genome sequence of strain Labrenzia suaedae 4C16A.</title>
        <authorList>
            <person name="Liu Y."/>
        </authorList>
    </citation>
    <scope>NUCLEOTIDE SEQUENCE [LARGE SCALE GENOMIC DNA]</scope>
    <source>
        <strain evidence="4">4C16A</strain>
    </source>
</reference>
<dbReference type="Gene3D" id="3.30.1200.10">
    <property type="entry name" value="YggU-like"/>
    <property type="match status" value="1"/>
</dbReference>
<dbReference type="NCBIfam" id="TIGR00251">
    <property type="entry name" value="DUF167 family protein"/>
    <property type="match status" value="1"/>
</dbReference>
<evidence type="ECO:0000313" key="3">
    <source>
        <dbReference type="EMBL" id="MBD8892063.1"/>
    </source>
</evidence>
<dbReference type="InterPro" id="IPR003746">
    <property type="entry name" value="DUF167"/>
</dbReference>
<dbReference type="SUPFAM" id="SSF69786">
    <property type="entry name" value="YggU-like"/>
    <property type="match status" value="1"/>
</dbReference>
<proteinExistence type="inferred from homology"/>
<sequence>MTGTAVPWRRSGQDVLIDVRLTPKAAKDGVDGLEVLSDGRPILKARVRAVPEKGSANKALTQLIAKTIGVPKSAVSLESGSTSRIKTLRVSGGSSEIETALARLANPAKD</sequence>
<dbReference type="NCBIfam" id="NF002348">
    <property type="entry name" value="PRK01310.1"/>
    <property type="match status" value="1"/>
</dbReference>
<reference evidence="3 4" key="2">
    <citation type="journal article" date="2021" name="Int. J. Syst. Evol. Microbiol.">
        <title>Roseibium litorale sp. nov., isolated from a tidal flat sediment and proposal for the reclassification of Labrenzia polysiphoniae as Roseibium polysiphoniae comb. nov.</title>
        <authorList>
            <person name="Liu Y."/>
            <person name="Pei T."/>
            <person name="Du J."/>
            <person name="Chao M."/>
            <person name="Deng M.R."/>
            <person name="Zhu H."/>
        </authorList>
    </citation>
    <scope>NUCLEOTIDE SEQUENCE [LARGE SCALE GENOMIC DNA]</scope>
    <source>
        <strain evidence="3 4">4C16A</strain>
    </source>
</reference>
<gene>
    <name evidence="3" type="ORF">IG616_10915</name>
</gene>
<dbReference type="Pfam" id="PF02594">
    <property type="entry name" value="DUF167"/>
    <property type="match status" value="1"/>
</dbReference>
<dbReference type="HAMAP" id="MF_00634">
    <property type="entry name" value="UPF0235"/>
    <property type="match status" value="1"/>
</dbReference>
<dbReference type="RefSeq" id="WP_192148190.1">
    <property type="nucleotide sequence ID" value="NZ_JACYXI010000006.1"/>
</dbReference>
<evidence type="ECO:0000313" key="4">
    <source>
        <dbReference type="Proteomes" id="UP000632063"/>
    </source>
</evidence>
<evidence type="ECO:0000256" key="1">
    <source>
        <dbReference type="ARBA" id="ARBA00010364"/>
    </source>
</evidence>
<accession>A0ABR9CMY4</accession>
<dbReference type="SMART" id="SM01152">
    <property type="entry name" value="DUF167"/>
    <property type="match status" value="1"/>
</dbReference>
<keyword evidence="4" id="KW-1185">Reference proteome</keyword>
<dbReference type="InterPro" id="IPR036591">
    <property type="entry name" value="YggU-like_sf"/>
</dbReference>
<organism evidence="3 4">
    <name type="scientific">Roseibium litorale</name>
    <dbReference type="NCBI Taxonomy" id="2803841"/>
    <lineage>
        <taxon>Bacteria</taxon>
        <taxon>Pseudomonadati</taxon>
        <taxon>Pseudomonadota</taxon>
        <taxon>Alphaproteobacteria</taxon>
        <taxon>Hyphomicrobiales</taxon>
        <taxon>Stappiaceae</taxon>
        <taxon>Roseibium</taxon>
    </lineage>
</organism>
<comment type="similarity">
    <text evidence="1 2">Belongs to the UPF0235 family.</text>
</comment>
<evidence type="ECO:0000256" key="2">
    <source>
        <dbReference type="HAMAP-Rule" id="MF_00634"/>
    </source>
</evidence>
<dbReference type="Proteomes" id="UP000632063">
    <property type="component" value="Unassembled WGS sequence"/>
</dbReference>